<dbReference type="Pfam" id="PF00134">
    <property type="entry name" value="Cyclin_N"/>
    <property type="match status" value="1"/>
</dbReference>
<keyword evidence="4" id="KW-1185">Reference proteome</keyword>
<dbReference type="Gene3D" id="1.10.472.10">
    <property type="entry name" value="Cyclin-like"/>
    <property type="match status" value="2"/>
</dbReference>
<dbReference type="PANTHER" id="PTHR10177">
    <property type="entry name" value="CYCLINS"/>
    <property type="match status" value="1"/>
</dbReference>
<dbReference type="OrthoDB" id="64224at2759"/>
<proteinExistence type="predicted"/>
<feature type="domain" description="Cyclin N-terminal" evidence="2">
    <location>
        <begin position="38"/>
        <end position="144"/>
    </location>
</feature>
<name>A0A1Z5KNS1_FISSO</name>
<sequence>MTSFEETCEHIHVMRIQEDTVYCKSSLHCIKEIDAPLLAKDSYEKIVSWYLRVVDFFDFHREIAEIAASILNCFLGTTQGVTARTDPSQYQLASLGAFYIAVKIHAKQAMHPRSLLQLCGNRYTVHDIEQAEACMLSALNWRVNPPTAGAFLREMRALLPSDMNDDTREAVFELAQMQYELLLPLSYFAVTKSSTIAFASMANAIESLSLCDRDHLIDLLSNVLGIDRRCASVIEAQRELYKALAIDPPRSVKTLRLSSSSAPYRSPKLAYQPSTGQPTPATPVSTMAMVE</sequence>
<dbReference type="InterPro" id="IPR036915">
    <property type="entry name" value="Cyclin-like_sf"/>
</dbReference>
<evidence type="ECO:0000313" key="4">
    <source>
        <dbReference type="Proteomes" id="UP000198406"/>
    </source>
</evidence>
<evidence type="ECO:0000256" key="1">
    <source>
        <dbReference type="SAM" id="MobiDB-lite"/>
    </source>
</evidence>
<dbReference type="FunFam" id="1.10.472.10:FF:000093">
    <property type="entry name" value="Predicted protein"/>
    <property type="match status" value="1"/>
</dbReference>
<dbReference type="SUPFAM" id="SSF47954">
    <property type="entry name" value="Cyclin-like"/>
    <property type="match status" value="1"/>
</dbReference>
<evidence type="ECO:0000313" key="3">
    <source>
        <dbReference type="EMBL" id="GAX27661.1"/>
    </source>
</evidence>
<protein>
    <submittedName>
        <fullName evidence="3">Cyclin G1</fullName>
    </submittedName>
</protein>
<dbReference type="InterPro" id="IPR006671">
    <property type="entry name" value="Cyclin_N"/>
</dbReference>
<organism evidence="3 4">
    <name type="scientific">Fistulifera solaris</name>
    <name type="common">Oleaginous diatom</name>
    <dbReference type="NCBI Taxonomy" id="1519565"/>
    <lineage>
        <taxon>Eukaryota</taxon>
        <taxon>Sar</taxon>
        <taxon>Stramenopiles</taxon>
        <taxon>Ochrophyta</taxon>
        <taxon>Bacillariophyta</taxon>
        <taxon>Bacillariophyceae</taxon>
        <taxon>Bacillariophycidae</taxon>
        <taxon>Naviculales</taxon>
        <taxon>Naviculaceae</taxon>
        <taxon>Fistulifera</taxon>
    </lineage>
</organism>
<feature type="compositionally biased region" description="Polar residues" evidence="1">
    <location>
        <begin position="272"/>
        <end position="285"/>
    </location>
</feature>
<accession>A0A1Z5KNS1</accession>
<gene>
    <name evidence="3" type="ORF">FisN_13Hh246</name>
</gene>
<evidence type="ECO:0000259" key="2">
    <source>
        <dbReference type="Pfam" id="PF00134"/>
    </source>
</evidence>
<comment type="caution">
    <text evidence="3">The sequence shown here is derived from an EMBL/GenBank/DDBJ whole genome shotgun (WGS) entry which is preliminary data.</text>
</comment>
<feature type="region of interest" description="Disordered" evidence="1">
    <location>
        <begin position="266"/>
        <end position="291"/>
    </location>
</feature>
<reference evidence="3 4" key="1">
    <citation type="journal article" date="2015" name="Plant Cell">
        <title>Oil accumulation by the oleaginous diatom Fistulifera solaris as revealed by the genome and transcriptome.</title>
        <authorList>
            <person name="Tanaka T."/>
            <person name="Maeda Y."/>
            <person name="Veluchamy A."/>
            <person name="Tanaka M."/>
            <person name="Abida H."/>
            <person name="Marechal E."/>
            <person name="Bowler C."/>
            <person name="Muto M."/>
            <person name="Sunaga Y."/>
            <person name="Tanaka M."/>
            <person name="Yoshino T."/>
            <person name="Taniguchi T."/>
            <person name="Fukuda Y."/>
            <person name="Nemoto M."/>
            <person name="Matsumoto M."/>
            <person name="Wong P.S."/>
            <person name="Aburatani S."/>
            <person name="Fujibuchi W."/>
        </authorList>
    </citation>
    <scope>NUCLEOTIDE SEQUENCE [LARGE SCALE GENOMIC DNA]</scope>
    <source>
        <strain evidence="3 4">JPCC DA0580</strain>
    </source>
</reference>
<dbReference type="Proteomes" id="UP000198406">
    <property type="component" value="Unassembled WGS sequence"/>
</dbReference>
<dbReference type="InParanoid" id="A0A1Z5KNS1"/>
<dbReference type="InterPro" id="IPR039361">
    <property type="entry name" value="Cyclin"/>
</dbReference>
<dbReference type="EMBL" id="BDSP01000259">
    <property type="protein sequence ID" value="GAX27661.1"/>
    <property type="molecule type" value="Genomic_DNA"/>
</dbReference>
<dbReference type="AlphaFoldDB" id="A0A1Z5KNS1"/>